<accession>A0A0C3PGY9</accession>
<dbReference type="HOGENOM" id="CLU_1806985_0_0_1"/>
<name>A0A0C3PGY9_PISTI</name>
<reference evidence="1 2" key="1">
    <citation type="submission" date="2014-04" db="EMBL/GenBank/DDBJ databases">
        <authorList>
            <consortium name="DOE Joint Genome Institute"/>
            <person name="Kuo A."/>
            <person name="Kohler A."/>
            <person name="Costa M.D."/>
            <person name="Nagy L.G."/>
            <person name="Floudas D."/>
            <person name="Copeland A."/>
            <person name="Barry K.W."/>
            <person name="Cichocki N."/>
            <person name="Veneault-Fourrey C."/>
            <person name="LaButti K."/>
            <person name="Lindquist E.A."/>
            <person name="Lipzen A."/>
            <person name="Lundell T."/>
            <person name="Morin E."/>
            <person name="Murat C."/>
            <person name="Sun H."/>
            <person name="Tunlid A."/>
            <person name="Henrissat B."/>
            <person name="Grigoriev I.V."/>
            <person name="Hibbett D.S."/>
            <person name="Martin F."/>
            <person name="Nordberg H.P."/>
            <person name="Cantor M.N."/>
            <person name="Hua S.X."/>
        </authorList>
    </citation>
    <scope>NUCLEOTIDE SEQUENCE [LARGE SCALE GENOMIC DNA]</scope>
    <source>
        <strain evidence="1 2">Marx 270</strain>
    </source>
</reference>
<reference evidence="2" key="2">
    <citation type="submission" date="2015-01" db="EMBL/GenBank/DDBJ databases">
        <title>Evolutionary Origins and Diversification of the Mycorrhizal Mutualists.</title>
        <authorList>
            <consortium name="DOE Joint Genome Institute"/>
            <consortium name="Mycorrhizal Genomics Consortium"/>
            <person name="Kohler A."/>
            <person name="Kuo A."/>
            <person name="Nagy L.G."/>
            <person name="Floudas D."/>
            <person name="Copeland A."/>
            <person name="Barry K.W."/>
            <person name="Cichocki N."/>
            <person name="Veneault-Fourrey C."/>
            <person name="LaButti K."/>
            <person name="Lindquist E.A."/>
            <person name="Lipzen A."/>
            <person name="Lundell T."/>
            <person name="Morin E."/>
            <person name="Murat C."/>
            <person name="Riley R."/>
            <person name="Ohm R."/>
            <person name="Sun H."/>
            <person name="Tunlid A."/>
            <person name="Henrissat B."/>
            <person name="Grigoriev I.V."/>
            <person name="Hibbett D.S."/>
            <person name="Martin F."/>
        </authorList>
    </citation>
    <scope>NUCLEOTIDE SEQUENCE [LARGE SCALE GENOMIC DNA]</scope>
    <source>
        <strain evidence="2">Marx 270</strain>
    </source>
</reference>
<proteinExistence type="predicted"/>
<keyword evidence="2" id="KW-1185">Reference proteome</keyword>
<dbReference type="EMBL" id="KN831960">
    <property type="protein sequence ID" value="KIO07249.1"/>
    <property type="molecule type" value="Genomic_DNA"/>
</dbReference>
<dbReference type="AlphaFoldDB" id="A0A0C3PGY9"/>
<evidence type="ECO:0000313" key="1">
    <source>
        <dbReference type="EMBL" id="KIO07249.1"/>
    </source>
</evidence>
<protein>
    <submittedName>
        <fullName evidence="1">Uncharacterized protein</fullName>
    </submittedName>
</protein>
<evidence type="ECO:0000313" key="2">
    <source>
        <dbReference type="Proteomes" id="UP000054217"/>
    </source>
</evidence>
<gene>
    <name evidence="1" type="ORF">M404DRAFT_8474</name>
</gene>
<dbReference type="Proteomes" id="UP000054217">
    <property type="component" value="Unassembled WGS sequence"/>
</dbReference>
<organism evidence="1 2">
    <name type="scientific">Pisolithus tinctorius Marx 270</name>
    <dbReference type="NCBI Taxonomy" id="870435"/>
    <lineage>
        <taxon>Eukaryota</taxon>
        <taxon>Fungi</taxon>
        <taxon>Dikarya</taxon>
        <taxon>Basidiomycota</taxon>
        <taxon>Agaricomycotina</taxon>
        <taxon>Agaricomycetes</taxon>
        <taxon>Agaricomycetidae</taxon>
        <taxon>Boletales</taxon>
        <taxon>Sclerodermatineae</taxon>
        <taxon>Pisolithaceae</taxon>
        <taxon>Pisolithus</taxon>
    </lineage>
</organism>
<dbReference type="OrthoDB" id="3258371at2759"/>
<dbReference type="InParanoid" id="A0A0C3PGY9"/>
<sequence length="143" mass="14994">MGSCMFDSSHPQWSRTPLPNQNSMVHYSGQFSGVATGGGIAVELKNITLNLGRWCYWLSGDVVTGNLLWISWITYFSRETNVTLLASVTATGSVAGGLQASASIGEPALAGTPIIGNANMATEAGESEGVLAVLKGKGKGRWM</sequence>